<reference evidence="10" key="1">
    <citation type="submission" date="2022-07" db="EMBL/GenBank/DDBJ databases">
        <title>Phylogenomic reconstructions and comparative analyses of Kickxellomycotina fungi.</title>
        <authorList>
            <person name="Reynolds N.K."/>
            <person name="Stajich J.E."/>
            <person name="Barry K."/>
            <person name="Grigoriev I.V."/>
            <person name="Crous P."/>
            <person name="Smith M.E."/>
        </authorList>
    </citation>
    <scope>NUCLEOTIDE SEQUENCE</scope>
    <source>
        <strain evidence="10">RSA 1196</strain>
    </source>
</reference>
<organism evidence="10 11">
    <name type="scientific">Dispira parvispora</name>
    <dbReference type="NCBI Taxonomy" id="1520584"/>
    <lineage>
        <taxon>Eukaryota</taxon>
        <taxon>Fungi</taxon>
        <taxon>Fungi incertae sedis</taxon>
        <taxon>Zoopagomycota</taxon>
        <taxon>Kickxellomycotina</taxon>
        <taxon>Dimargaritomycetes</taxon>
        <taxon>Dimargaritales</taxon>
        <taxon>Dimargaritaceae</taxon>
        <taxon>Dispira</taxon>
    </lineage>
</organism>
<dbReference type="SUPFAM" id="SSF57850">
    <property type="entry name" value="RING/U-box"/>
    <property type="match status" value="1"/>
</dbReference>
<evidence type="ECO:0000256" key="6">
    <source>
        <dbReference type="PROSITE-ProRule" id="PRU00175"/>
    </source>
</evidence>
<evidence type="ECO:0000256" key="7">
    <source>
        <dbReference type="SAM" id="MobiDB-lite"/>
    </source>
</evidence>
<keyword evidence="2" id="KW-0547">Nucleotide-binding</keyword>
<keyword evidence="6" id="KW-0862">Zinc</keyword>
<dbReference type="PANTHER" id="PTHR45626:SF16">
    <property type="entry name" value="ATP-DEPENDENT HELICASE ULS1"/>
    <property type="match status" value="1"/>
</dbReference>
<dbReference type="EMBL" id="JANBPY010000701">
    <property type="protein sequence ID" value="KAJ1964429.1"/>
    <property type="molecule type" value="Genomic_DNA"/>
</dbReference>
<dbReference type="Pfam" id="PF00271">
    <property type="entry name" value="Helicase_C"/>
    <property type="match status" value="1"/>
</dbReference>
<dbReference type="GO" id="GO:0005634">
    <property type="term" value="C:nucleus"/>
    <property type="evidence" value="ECO:0007669"/>
    <property type="project" value="TreeGrafter"/>
</dbReference>
<protein>
    <submittedName>
        <fullName evidence="10">Uncharacterized protein</fullName>
    </submittedName>
</protein>
<dbReference type="Gene3D" id="3.30.40.10">
    <property type="entry name" value="Zinc/RING finger domain, C3HC4 (zinc finger)"/>
    <property type="match status" value="1"/>
</dbReference>
<feature type="compositionally biased region" description="Basic and acidic residues" evidence="7">
    <location>
        <begin position="160"/>
        <end position="171"/>
    </location>
</feature>
<dbReference type="InterPro" id="IPR049730">
    <property type="entry name" value="SNF2/RAD54-like_C"/>
</dbReference>
<feature type="non-terminal residue" evidence="10">
    <location>
        <position position="1"/>
    </location>
</feature>
<comment type="caution">
    <text evidence="10">The sequence shown here is derived from an EMBL/GenBank/DDBJ whole genome shotgun (WGS) entry which is preliminary data.</text>
</comment>
<dbReference type="Gene3D" id="3.40.50.300">
    <property type="entry name" value="P-loop containing nucleotide triphosphate hydrolases"/>
    <property type="match status" value="1"/>
</dbReference>
<evidence type="ECO:0000256" key="4">
    <source>
        <dbReference type="ARBA" id="ARBA00022806"/>
    </source>
</evidence>
<dbReference type="SUPFAM" id="SSF52540">
    <property type="entry name" value="P-loop containing nucleoside triphosphate hydrolases"/>
    <property type="match status" value="1"/>
</dbReference>
<dbReference type="AlphaFoldDB" id="A0A9W8AV41"/>
<dbReference type="Proteomes" id="UP001150925">
    <property type="component" value="Unassembled WGS sequence"/>
</dbReference>
<keyword evidence="5" id="KW-0067">ATP-binding</keyword>
<dbReference type="GO" id="GO:0004386">
    <property type="term" value="F:helicase activity"/>
    <property type="evidence" value="ECO:0007669"/>
    <property type="project" value="UniProtKB-KW"/>
</dbReference>
<dbReference type="GO" id="GO:0016787">
    <property type="term" value="F:hydrolase activity"/>
    <property type="evidence" value="ECO:0007669"/>
    <property type="project" value="UniProtKB-KW"/>
</dbReference>
<keyword evidence="6" id="KW-0863">Zinc-finger</keyword>
<gene>
    <name evidence="10" type="ORF">IWQ62_002933</name>
</gene>
<dbReference type="PROSITE" id="PS50089">
    <property type="entry name" value="ZF_RING_2"/>
    <property type="match status" value="1"/>
</dbReference>
<accession>A0A9W8AV41</accession>
<feature type="compositionally biased region" description="Polar residues" evidence="7">
    <location>
        <begin position="144"/>
        <end position="158"/>
    </location>
</feature>
<dbReference type="InterPro" id="IPR013083">
    <property type="entry name" value="Znf_RING/FYVE/PHD"/>
</dbReference>
<dbReference type="GO" id="GO:0005737">
    <property type="term" value="C:cytoplasm"/>
    <property type="evidence" value="ECO:0007669"/>
    <property type="project" value="TreeGrafter"/>
</dbReference>
<keyword evidence="3" id="KW-0378">Hydrolase</keyword>
<sequence>PETKGADTSSNGTLSLTATAASVPLRSWKSPPSWPSARKAAWDKLPMDVKDQLDGVDPATVECFQCQDIATEPVVMSPCGDMFCRDCIETVCNSILDDSKPICPCCQNSVHPAQMVPLHCLPLQGAAYLDTLAPTLERKPDSTDLPSQMKTPNCTNGAEKTGDQRLSDRHQGKSTSSSDTPRLKFVPSAKIRRMMNIIREIQSTKPGEKVVVFSQFRQMLLLVSKALTHENHGHVIFDGSISSLGREEMIQNFYQDPNLVVLLMSIKCGSVGLNLCCANHVILLDLWWNPALEDQATDRVHRIGQKKPVVVYRITIPNSIEDRILVLQEQKRDIIQRAFGKGDNERMGRLTMQDMTYLFQG</sequence>
<dbReference type="CDD" id="cd18793">
    <property type="entry name" value="SF2_C_SNF"/>
    <property type="match status" value="1"/>
</dbReference>
<feature type="domain" description="Helicase C-terminal" evidence="9">
    <location>
        <begin position="190"/>
        <end position="351"/>
    </location>
</feature>
<dbReference type="InterPro" id="IPR001841">
    <property type="entry name" value="Znf_RING"/>
</dbReference>
<name>A0A9W8AV41_9FUNG</name>
<keyword evidence="4" id="KW-0347">Helicase</keyword>
<evidence type="ECO:0000256" key="1">
    <source>
        <dbReference type="ARBA" id="ARBA00007025"/>
    </source>
</evidence>
<dbReference type="InterPro" id="IPR050628">
    <property type="entry name" value="SNF2_RAD54_helicase_TF"/>
</dbReference>
<evidence type="ECO:0000259" key="8">
    <source>
        <dbReference type="PROSITE" id="PS50089"/>
    </source>
</evidence>
<evidence type="ECO:0000259" key="9">
    <source>
        <dbReference type="PROSITE" id="PS51194"/>
    </source>
</evidence>
<dbReference type="InterPro" id="IPR027417">
    <property type="entry name" value="P-loop_NTPase"/>
</dbReference>
<feature type="region of interest" description="Disordered" evidence="7">
    <location>
        <begin position="137"/>
        <end position="182"/>
    </location>
</feature>
<dbReference type="SMART" id="SM00490">
    <property type="entry name" value="HELICc"/>
    <property type="match status" value="1"/>
</dbReference>
<dbReference type="GO" id="GO:0008094">
    <property type="term" value="F:ATP-dependent activity, acting on DNA"/>
    <property type="evidence" value="ECO:0007669"/>
    <property type="project" value="TreeGrafter"/>
</dbReference>
<evidence type="ECO:0000256" key="5">
    <source>
        <dbReference type="ARBA" id="ARBA00022840"/>
    </source>
</evidence>
<proteinExistence type="inferred from homology"/>
<comment type="similarity">
    <text evidence="1">Belongs to the SNF2/RAD54 helicase family.</text>
</comment>
<dbReference type="PANTHER" id="PTHR45626">
    <property type="entry name" value="TRANSCRIPTION TERMINATION FACTOR 2-RELATED"/>
    <property type="match status" value="1"/>
</dbReference>
<dbReference type="GO" id="GO:0000724">
    <property type="term" value="P:double-strand break repair via homologous recombination"/>
    <property type="evidence" value="ECO:0007669"/>
    <property type="project" value="TreeGrafter"/>
</dbReference>
<dbReference type="OrthoDB" id="448448at2759"/>
<feature type="domain" description="RING-type" evidence="8">
    <location>
        <begin position="63"/>
        <end position="107"/>
    </location>
</feature>
<evidence type="ECO:0000256" key="2">
    <source>
        <dbReference type="ARBA" id="ARBA00022741"/>
    </source>
</evidence>
<evidence type="ECO:0000256" key="3">
    <source>
        <dbReference type="ARBA" id="ARBA00022801"/>
    </source>
</evidence>
<keyword evidence="11" id="KW-1185">Reference proteome</keyword>
<dbReference type="PROSITE" id="PS51194">
    <property type="entry name" value="HELICASE_CTER"/>
    <property type="match status" value="1"/>
</dbReference>
<keyword evidence="6" id="KW-0479">Metal-binding</keyword>
<evidence type="ECO:0000313" key="11">
    <source>
        <dbReference type="Proteomes" id="UP001150925"/>
    </source>
</evidence>
<dbReference type="GO" id="GO:0005524">
    <property type="term" value="F:ATP binding"/>
    <property type="evidence" value="ECO:0007669"/>
    <property type="project" value="UniProtKB-KW"/>
</dbReference>
<dbReference type="GO" id="GO:0008270">
    <property type="term" value="F:zinc ion binding"/>
    <property type="evidence" value="ECO:0007669"/>
    <property type="project" value="UniProtKB-KW"/>
</dbReference>
<dbReference type="InterPro" id="IPR001650">
    <property type="entry name" value="Helicase_C-like"/>
</dbReference>
<evidence type="ECO:0000313" key="10">
    <source>
        <dbReference type="EMBL" id="KAJ1964429.1"/>
    </source>
</evidence>